<accession>A0AAI8N173</accession>
<dbReference type="Proteomes" id="UP000234366">
    <property type="component" value="Chromosome"/>
</dbReference>
<organism evidence="2 3">
    <name type="scientific">Bacillus siamensis</name>
    <dbReference type="NCBI Taxonomy" id="659243"/>
    <lineage>
        <taxon>Bacteria</taxon>
        <taxon>Bacillati</taxon>
        <taxon>Bacillota</taxon>
        <taxon>Bacilli</taxon>
        <taxon>Bacillales</taxon>
        <taxon>Bacillaceae</taxon>
        <taxon>Bacillus</taxon>
        <taxon>Bacillus amyloliquefaciens group</taxon>
    </lineage>
</organism>
<protein>
    <submittedName>
        <fullName evidence="2">Uncharacterized protein</fullName>
    </submittedName>
</protein>
<dbReference type="RefSeq" id="WP_060963097.1">
    <property type="nucleotide sequence ID" value="NZ_CP025001.1"/>
</dbReference>
<keyword evidence="3" id="KW-1185">Reference proteome</keyword>
<sequence>MDIFTKMMFGNSGDRDKEPEENEKNEENPEQPQAENEGPVDYNHVMNQLGSIMNSLDQLKPVFKDLGLGSMVSAIKKKIM</sequence>
<dbReference type="AlphaFoldDB" id="A0AAI8N173"/>
<feature type="region of interest" description="Disordered" evidence="1">
    <location>
        <begin position="1"/>
        <end position="41"/>
    </location>
</feature>
<name>A0AAI8N173_9BACI</name>
<evidence type="ECO:0000313" key="3">
    <source>
        <dbReference type="Proteomes" id="UP000234366"/>
    </source>
</evidence>
<reference evidence="2 3" key="1">
    <citation type="submission" date="2017-11" db="EMBL/GenBank/DDBJ databases">
        <title>Genome sequence and genome mining of multiple bioactive secondary metabolites from a deep sea-derived Bacillus siamensis SCSIO 05746.</title>
        <authorList>
            <person name="Pan H.-Q."/>
            <person name="Ju J.-H."/>
        </authorList>
    </citation>
    <scope>NUCLEOTIDE SEQUENCE [LARGE SCALE GENOMIC DNA]</scope>
    <source>
        <strain evidence="2 3">SCSIO 05746</strain>
    </source>
</reference>
<gene>
    <name evidence="2" type="ORF">CWD84_16080</name>
</gene>
<dbReference type="KEGG" id="bsia:CWD84_16080"/>
<proteinExistence type="predicted"/>
<evidence type="ECO:0000313" key="2">
    <source>
        <dbReference type="EMBL" id="AUJ78239.1"/>
    </source>
</evidence>
<dbReference type="EMBL" id="CP025001">
    <property type="protein sequence ID" value="AUJ78239.1"/>
    <property type="molecule type" value="Genomic_DNA"/>
</dbReference>
<evidence type="ECO:0000256" key="1">
    <source>
        <dbReference type="SAM" id="MobiDB-lite"/>
    </source>
</evidence>